<evidence type="ECO:0000313" key="2">
    <source>
        <dbReference type="Proteomes" id="UP000823928"/>
    </source>
</evidence>
<comment type="caution">
    <text evidence="1">The sequence shown here is derived from an EMBL/GenBank/DDBJ whole genome shotgun (WGS) entry which is preliminary data.</text>
</comment>
<dbReference type="EMBL" id="DVIU01000204">
    <property type="protein sequence ID" value="HIS37009.1"/>
    <property type="molecule type" value="Genomic_DNA"/>
</dbReference>
<proteinExistence type="predicted"/>
<gene>
    <name evidence="1" type="ORF">IAC10_10345</name>
</gene>
<evidence type="ECO:0000313" key="1">
    <source>
        <dbReference type="EMBL" id="HIS37009.1"/>
    </source>
</evidence>
<dbReference type="Proteomes" id="UP000823928">
    <property type="component" value="Unassembled WGS sequence"/>
</dbReference>
<reference evidence="1" key="2">
    <citation type="journal article" date="2021" name="PeerJ">
        <title>Extensive microbial diversity within the chicken gut microbiome revealed by metagenomics and culture.</title>
        <authorList>
            <person name="Gilroy R."/>
            <person name="Ravi A."/>
            <person name="Getino M."/>
            <person name="Pursley I."/>
            <person name="Horton D.L."/>
            <person name="Alikhan N.F."/>
            <person name="Baker D."/>
            <person name="Gharbi K."/>
            <person name="Hall N."/>
            <person name="Watson M."/>
            <person name="Adriaenssens E.M."/>
            <person name="Foster-Nyarko E."/>
            <person name="Jarju S."/>
            <person name="Secka A."/>
            <person name="Antonio M."/>
            <person name="Oren A."/>
            <person name="Chaudhuri R.R."/>
            <person name="La Ragione R."/>
            <person name="Hildebrand F."/>
            <person name="Pallen M.J."/>
        </authorList>
    </citation>
    <scope>NUCLEOTIDE SEQUENCE</scope>
    <source>
        <strain evidence="1">6276</strain>
    </source>
</reference>
<organism evidence="1 2">
    <name type="scientific">Candidatus Scatousia excrementigallinarum</name>
    <dbReference type="NCBI Taxonomy" id="2840935"/>
    <lineage>
        <taxon>Bacteria</taxon>
        <taxon>Candidatus Scatousia</taxon>
    </lineage>
</organism>
<accession>A0A9D1JNX3</accession>
<name>A0A9D1JNX3_9BACT</name>
<dbReference type="AlphaFoldDB" id="A0A9D1JNX3"/>
<protein>
    <submittedName>
        <fullName evidence="1">Uncharacterized protein</fullName>
    </submittedName>
</protein>
<reference evidence="1" key="1">
    <citation type="submission" date="2020-10" db="EMBL/GenBank/DDBJ databases">
        <authorList>
            <person name="Gilroy R."/>
        </authorList>
    </citation>
    <scope>NUCLEOTIDE SEQUENCE</scope>
    <source>
        <strain evidence="1">6276</strain>
    </source>
</reference>
<sequence>MKEFQKCILDNERVISAENVRRMGEVIALCCIKTVIAHSGKIAKSIRLFLCRSNLIYY</sequence>